<dbReference type="AlphaFoldDB" id="A0ABD2QA02"/>
<feature type="region of interest" description="Disordered" evidence="1">
    <location>
        <begin position="49"/>
        <end position="130"/>
    </location>
</feature>
<dbReference type="EMBL" id="JBJKFK010000546">
    <property type="protein sequence ID" value="KAL3316389.1"/>
    <property type="molecule type" value="Genomic_DNA"/>
</dbReference>
<feature type="compositionally biased region" description="Basic and acidic residues" evidence="1">
    <location>
        <begin position="116"/>
        <end position="130"/>
    </location>
</feature>
<gene>
    <name evidence="2" type="ORF">Ciccas_004967</name>
</gene>
<feature type="compositionally biased region" description="Basic residues" evidence="1">
    <location>
        <begin position="105"/>
        <end position="115"/>
    </location>
</feature>
<protein>
    <submittedName>
        <fullName evidence="2">Uncharacterized protein</fullName>
    </submittedName>
</protein>
<evidence type="ECO:0000256" key="1">
    <source>
        <dbReference type="SAM" id="MobiDB-lite"/>
    </source>
</evidence>
<keyword evidence="3" id="KW-1185">Reference proteome</keyword>
<sequence length="130" mass="14813">MVDESRPETNCKNKCAICCNVRCLSCCNKKTYMEHVAIDQILLVGTDTSQVNDVELKPQVEKPAEKTKEKTKKKATKEPKPTKNVAEEEGKETVKKEPKPQERAVKKKNTSKRVKEKLEPVKEVDENKND</sequence>
<comment type="caution">
    <text evidence="2">The sequence shown here is derived from an EMBL/GenBank/DDBJ whole genome shotgun (WGS) entry which is preliminary data.</text>
</comment>
<accession>A0ABD2QA02</accession>
<feature type="compositionally biased region" description="Basic and acidic residues" evidence="1">
    <location>
        <begin position="76"/>
        <end position="104"/>
    </location>
</feature>
<reference evidence="2 3" key="1">
    <citation type="submission" date="2024-11" db="EMBL/GenBank/DDBJ databases">
        <title>Adaptive evolution of stress response genes in parasites aligns with host niche diversity.</title>
        <authorList>
            <person name="Hahn C."/>
            <person name="Resl P."/>
        </authorList>
    </citation>
    <scope>NUCLEOTIDE SEQUENCE [LARGE SCALE GENOMIC DNA]</scope>
    <source>
        <strain evidence="2">EGGRZ-B1_66</strain>
        <tissue evidence="2">Body</tissue>
    </source>
</reference>
<dbReference type="Proteomes" id="UP001626550">
    <property type="component" value="Unassembled WGS sequence"/>
</dbReference>
<evidence type="ECO:0000313" key="2">
    <source>
        <dbReference type="EMBL" id="KAL3316389.1"/>
    </source>
</evidence>
<evidence type="ECO:0000313" key="3">
    <source>
        <dbReference type="Proteomes" id="UP001626550"/>
    </source>
</evidence>
<organism evidence="2 3">
    <name type="scientific">Cichlidogyrus casuarinus</name>
    <dbReference type="NCBI Taxonomy" id="1844966"/>
    <lineage>
        <taxon>Eukaryota</taxon>
        <taxon>Metazoa</taxon>
        <taxon>Spiralia</taxon>
        <taxon>Lophotrochozoa</taxon>
        <taxon>Platyhelminthes</taxon>
        <taxon>Monogenea</taxon>
        <taxon>Monopisthocotylea</taxon>
        <taxon>Dactylogyridea</taxon>
        <taxon>Ancyrocephalidae</taxon>
        <taxon>Cichlidogyrus</taxon>
    </lineage>
</organism>
<proteinExistence type="predicted"/>
<feature type="compositionally biased region" description="Basic and acidic residues" evidence="1">
    <location>
        <begin position="54"/>
        <end position="68"/>
    </location>
</feature>
<name>A0ABD2QA02_9PLAT</name>